<sequence>MWISSVCLMLQVAVFTFNQG</sequence>
<evidence type="ECO:0000313" key="1">
    <source>
        <dbReference type="EMBL" id="JAH99963.1"/>
    </source>
</evidence>
<dbReference type="EMBL" id="GBXM01008614">
    <property type="protein sequence ID" value="JAH99963.1"/>
    <property type="molecule type" value="Transcribed_RNA"/>
</dbReference>
<protein>
    <submittedName>
        <fullName evidence="1">Uncharacterized protein</fullName>
    </submittedName>
</protein>
<reference evidence="1" key="2">
    <citation type="journal article" date="2015" name="Fish Shellfish Immunol.">
        <title>Early steps in the European eel (Anguilla anguilla)-Vibrio vulnificus interaction in the gills: Role of the RtxA13 toxin.</title>
        <authorList>
            <person name="Callol A."/>
            <person name="Pajuelo D."/>
            <person name="Ebbesson L."/>
            <person name="Teles M."/>
            <person name="MacKenzie S."/>
            <person name="Amaro C."/>
        </authorList>
    </citation>
    <scope>NUCLEOTIDE SEQUENCE</scope>
</reference>
<accession>A0A0E9XE55</accession>
<reference evidence="1" key="1">
    <citation type="submission" date="2014-11" db="EMBL/GenBank/DDBJ databases">
        <authorList>
            <person name="Amaro Gonzalez C."/>
        </authorList>
    </citation>
    <scope>NUCLEOTIDE SEQUENCE</scope>
</reference>
<name>A0A0E9XE55_ANGAN</name>
<dbReference type="AlphaFoldDB" id="A0A0E9XE55"/>
<proteinExistence type="predicted"/>
<organism evidence="1">
    <name type="scientific">Anguilla anguilla</name>
    <name type="common">European freshwater eel</name>
    <name type="synonym">Muraena anguilla</name>
    <dbReference type="NCBI Taxonomy" id="7936"/>
    <lineage>
        <taxon>Eukaryota</taxon>
        <taxon>Metazoa</taxon>
        <taxon>Chordata</taxon>
        <taxon>Craniata</taxon>
        <taxon>Vertebrata</taxon>
        <taxon>Euteleostomi</taxon>
        <taxon>Actinopterygii</taxon>
        <taxon>Neopterygii</taxon>
        <taxon>Teleostei</taxon>
        <taxon>Anguilliformes</taxon>
        <taxon>Anguillidae</taxon>
        <taxon>Anguilla</taxon>
    </lineage>
</organism>